<protein>
    <submittedName>
        <fullName evidence="2">Uncharacterized protein</fullName>
    </submittedName>
</protein>
<keyword evidence="3" id="KW-1185">Reference proteome</keyword>
<comment type="caution">
    <text evidence="2">The sequence shown here is derived from an EMBL/GenBank/DDBJ whole genome shotgun (WGS) entry which is preliminary data.</text>
</comment>
<proteinExistence type="predicted"/>
<gene>
    <name evidence="2" type="ORF">G3T37_05735</name>
</gene>
<organism evidence="2 3">
    <name type="scientific">Galbitalea soli</name>
    <dbReference type="NCBI Taxonomy" id="1268042"/>
    <lineage>
        <taxon>Bacteria</taxon>
        <taxon>Bacillati</taxon>
        <taxon>Actinomycetota</taxon>
        <taxon>Actinomycetes</taxon>
        <taxon>Micrococcales</taxon>
        <taxon>Microbacteriaceae</taxon>
        <taxon>Galbitalea</taxon>
    </lineage>
</organism>
<dbReference type="Proteomes" id="UP000479756">
    <property type="component" value="Unassembled WGS sequence"/>
</dbReference>
<sequence length="68" mass="7897">MFETLMVIAAVVMFFAVCAFGNWYTAREDARRQFISDDGLQIGWIPSKRDRAILRRTEREMRAAVPSK</sequence>
<keyword evidence="1" id="KW-0472">Membrane</keyword>
<dbReference type="EMBL" id="JAAGWZ010000001">
    <property type="protein sequence ID" value="NEM90852.1"/>
    <property type="molecule type" value="Genomic_DNA"/>
</dbReference>
<dbReference type="AlphaFoldDB" id="A0A7C9PMD5"/>
<evidence type="ECO:0000313" key="3">
    <source>
        <dbReference type="Proteomes" id="UP000479756"/>
    </source>
</evidence>
<evidence type="ECO:0000256" key="1">
    <source>
        <dbReference type="SAM" id="Phobius"/>
    </source>
</evidence>
<name>A0A7C9PMD5_9MICO</name>
<dbReference type="RefSeq" id="WP_163472456.1">
    <property type="nucleotide sequence ID" value="NZ_JAAGWZ010000001.1"/>
</dbReference>
<evidence type="ECO:0000313" key="2">
    <source>
        <dbReference type="EMBL" id="NEM90852.1"/>
    </source>
</evidence>
<accession>A0A7C9PMD5</accession>
<keyword evidence="1" id="KW-0812">Transmembrane</keyword>
<reference evidence="2 3" key="1">
    <citation type="journal article" date="2014" name="Int. J. Syst. Evol. Microbiol.">
        <title>Description of Galbitalea soli gen. nov., sp. nov., and Frondihabitans sucicola sp. nov.</title>
        <authorList>
            <person name="Kim S.J."/>
            <person name="Lim J.M."/>
            <person name="Ahn J.H."/>
            <person name="Weon H.Y."/>
            <person name="Hamada M."/>
            <person name="Suzuki K."/>
            <person name="Ahn T.Y."/>
            <person name="Kwon S.W."/>
        </authorList>
    </citation>
    <scope>NUCLEOTIDE SEQUENCE [LARGE SCALE GENOMIC DNA]</scope>
    <source>
        <strain evidence="2 3">NBRC 108727</strain>
    </source>
</reference>
<feature type="transmembrane region" description="Helical" evidence="1">
    <location>
        <begin position="6"/>
        <end position="24"/>
    </location>
</feature>
<keyword evidence="1" id="KW-1133">Transmembrane helix</keyword>